<name>A0A1W2H5V0_9BACT</name>
<dbReference type="InterPro" id="IPR050534">
    <property type="entry name" value="Coronavir_polyprotein_1ab"/>
</dbReference>
<feature type="domain" description="DNA2/NAM7 helicase helicase" evidence="6">
    <location>
        <begin position="290"/>
        <end position="354"/>
    </location>
</feature>
<feature type="domain" description="DNA2/NAM7 helicase-like C-terminal" evidence="7">
    <location>
        <begin position="998"/>
        <end position="1179"/>
    </location>
</feature>
<dbReference type="GO" id="GO:0016787">
    <property type="term" value="F:hydrolase activity"/>
    <property type="evidence" value="ECO:0007669"/>
    <property type="project" value="UniProtKB-KW"/>
</dbReference>
<reference evidence="9" key="1">
    <citation type="submission" date="2017-04" db="EMBL/GenBank/DDBJ databases">
        <authorList>
            <person name="Varghese N."/>
            <person name="Submissions S."/>
        </authorList>
    </citation>
    <scope>NUCLEOTIDE SEQUENCE [LARGE SCALE GENOMIC DNA]</scope>
    <source>
        <strain evidence="9">DSM 16537</strain>
    </source>
</reference>
<proteinExistence type="inferred from homology"/>
<keyword evidence="5" id="KW-0067">ATP-binding</keyword>
<evidence type="ECO:0000256" key="2">
    <source>
        <dbReference type="ARBA" id="ARBA00022741"/>
    </source>
</evidence>
<dbReference type="SUPFAM" id="SSF52540">
    <property type="entry name" value="P-loop containing nucleoside triphosphate hydrolases"/>
    <property type="match status" value="2"/>
</dbReference>
<keyword evidence="2" id="KW-0547">Nucleotide-binding</keyword>
<evidence type="ECO:0000259" key="7">
    <source>
        <dbReference type="Pfam" id="PF13087"/>
    </source>
</evidence>
<evidence type="ECO:0000256" key="3">
    <source>
        <dbReference type="ARBA" id="ARBA00022801"/>
    </source>
</evidence>
<dbReference type="InterPro" id="IPR027417">
    <property type="entry name" value="P-loop_NTPase"/>
</dbReference>
<evidence type="ECO:0000313" key="9">
    <source>
        <dbReference type="Proteomes" id="UP000192333"/>
    </source>
</evidence>
<dbReference type="PANTHER" id="PTHR43788">
    <property type="entry name" value="DNA2/NAM7 HELICASE FAMILY MEMBER"/>
    <property type="match status" value="1"/>
</dbReference>
<evidence type="ECO:0000259" key="6">
    <source>
        <dbReference type="Pfam" id="PF13086"/>
    </source>
</evidence>
<dbReference type="CDD" id="cd18808">
    <property type="entry name" value="SF1_C_Upf1"/>
    <property type="match status" value="1"/>
</dbReference>
<dbReference type="InterPro" id="IPR047187">
    <property type="entry name" value="SF1_C_Upf1"/>
</dbReference>
<evidence type="ECO:0000256" key="5">
    <source>
        <dbReference type="ARBA" id="ARBA00022840"/>
    </source>
</evidence>
<protein>
    <recommendedName>
        <fullName evidence="10">Superfamily I DNA and/or RNA helicase</fullName>
    </recommendedName>
</protein>
<comment type="similarity">
    <text evidence="1">Belongs to the DNA2/NAM7 helicase family.</text>
</comment>
<dbReference type="GO" id="GO:0043139">
    <property type="term" value="F:5'-3' DNA helicase activity"/>
    <property type="evidence" value="ECO:0007669"/>
    <property type="project" value="TreeGrafter"/>
</dbReference>
<dbReference type="EMBL" id="LT838813">
    <property type="protein sequence ID" value="SMD43866.1"/>
    <property type="molecule type" value="Genomic_DNA"/>
</dbReference>
<evidence type="ECO:0000313" key="8">
    <source>
        <dbReference type="EMBL" id="SMD43866.1"/>
    </source>
</evidence>
<keyword evidence="4" id="KW-0347">Helicase</keyword>
<organism evidence="8 9">
    <name type="scientific">Aquiflexum balticum DSM 16537</name>
    <dbReference type="NCBI Taxonomy" id="758820"/>
    <lineage>
        <taxon>Bacteria</taxon>
        <taxon>Pseudomonadati</taxon>
        <taxon>Bacteroidota</taxon>
        <taxon>Cytophagia</taxon>
        <taxon>Cytophagales</taxon>
        <taxon>Cyclobacteriaceae</taxon>
        <taxon>Aquiflexum</taxon>
    </lineage>
</organism>
<evidence type="ECO:0000256" key="1">
    <source>
        <dbReference type="ARBA" id="ARBA00007913"/>
    </source>
</evidence>
<sequence>MLKNVLQVYLNRLVDLSGRNRAIYLPRLISNQMIDLKDFDFINHHPSFDYIEGLICKRNKLSIIPQSDPRDKNVNLISQKLKRLKNLVHIAEEETGEKSLFVAWPFVEGKLLNGQVIRCPLMFFPVELVNEENHWYWVRKQGESPFLNKAFVLAYSQAYSKDLNKFGDENPLENFSSDAVAFRNELYILLENEFSLNFTRELYENKLEVFPDSSKGRDEEKMKTGKLELKPYAVLGQYSQKSGFLIQDYEELIQKQDVPDLESMFYKLYAPEDQQPNPIREDQIFTIFPLDSSQEEVVKAVREGRSCVVEGPPGTGKSQLISNLVVDYIARGKKVLVVSQKRAALDVVFNRLTKEGFGAFLALVHDFRSDRKNLYQKILAQIRSIDNYKDLNNGIDAIQLERKFVQISRLIDTHSEYFSSLKKALFNTEECGVPVKELYLGSKLSDEAFDMTQFYRKYHAGRVDDFLRDFREFEGYFRKFQKPESFWLHRVDFSAFDTSVTRRIQEVLSEILEAKEKFQRDFSVLEKYDSSFLFSFFEQKDKLAELIRLLEHEGSLECFWSLRNVPKPEIDLLWLEHKLDSIKSLLAEEGVEWFSDDKEAEGFLQLAIEFLNRKKGWRKHFSLIWKKKRFQPIYRLLILNELENSSYGVNILIKKLENRMNLNHQFTLLSRKPWIELPQKPFDFSTFNHAASIYKEAFKAKNVFKDLGGLGSFLMSDINSPQDLLDRLHQVLGHVAELENKIPYWSLYLTKIQIQHLFALKMEDGYGTIQSEVPFVFDELVAFDRLRKRLKAQDINVMEKLLNSFPEKEFGDLNQLFLSGLKMSWIGHIETKYPILTEVVSAKTTQIQEEFMDAVVEKWKLSKYIAEIRVREFTYKELEFNRLNNLLTYRELGHQVSKQKRIWSIKKLVETFEEEIFKLIPCWLASPETVSALFPLKQCFDLVIFDESSQCYVERGLPAMFRGKQLVVAGDSHQLRPFDLYQTRFETEEEGLEMESESLLELASAYFQKFWLQGHYRSSQLALIHFSNQRFYENRLKMLAHLELVNAGESPFKLVRVEGIWDKQVNMEEAEAVLNEVKSIQKDFPKYSIGVITFNYFQMEYIKELLMKEEDINLEKLAVKNIENVQGDEFDWVIFSVGYAKNKKGKLIANFGLLSKKGGINRLNVAISRAKNKITLVTSLRSRDFNADQLKNEGIHMLKDYIDFVKKVSRGESFEIPPPPLYRFDRTWSLSDKIAGNYEAYSLERYASSTWMDLALKEKDTYVEALLTDDQRLYDSLGTKESFVYHPMQLKEKGWPFRFYFSRQYWMDKPLMGP</sequence>
<dbReference type="InterPro" id="IPR041679">
    <property type="entry name" value="DNA2/NAM7-like_C"/>
</dbReference>
<dbReference type="RefSeq" id="WP_084120724.1">
    <property type="nucleotide sequence ID" value="NZ_LT838813.1"/>
</dbReference>
<dbReference type="Proteomes" id="UP000192333">
    <property type="component" value="Chromosome I"/>
</dbReference>
<dbReference type="InterPro" id="IPR025103">
    <property type="entry name" value="DUF4011"/>
</dbReference>
<evidence type="ECO:0008006" key="10">
    <source>
        <dbReference type="Google" id="ProtNLM"/>
    </source>
</evidence>
<dbReference type="Pfam" id="PF13087">
    <property type="entry name" value="AAA_12"/>
    <property type="match status" value="1"/>
</dbReference>
<dbReference type="InterPro" id="IPR041677">
    <property type="entry name" value="DNA2/NAM7_AAA_11"/>
</dbReference>
<evidence type="ECO:0000256" key="4">
    <source>
        <dbReference type="ARBA" id="ARBA00022806"/>
    </source>
</evidence>
<dbReference type="STRING" id="758820.SAMN00777080_2478"/>
<dbReference type="Pfam" id="PF13086">
    <property type="entry name" value="AAA_11"/>
    <property type="match status" value="1"/>
</dbReference>
<gene>
    <name evidence="8" type="ORF">SAMN00777080_2478</name>
</gene>
<accession>A0A1W2H5V0</accession>
<dbReference type="GO" id="GO:0005524">
    <property type="term" value="F:ATP binding"/>
    <property type="evidence" value="ECO:0007669"/>
    <property type="project" value="UniProtKB-KW"/>
</dbReference>
<keyword evidence="9" id="KW-1185">Reference proteome</keyword>
<dbReference type="Pfam" id="PF13195">
    <property type="entry name" value="DUF4011"/>
    <property type="match status" value="1"/>
</dbReference>
<keyword evidence="3" id="KW-0378">Hydrolase</keyword>
<dbReference type="OrthoDB" id="9757917at2"/>
<dbReference type="PANTHER" id="PTHR43788:SF8">
    <property type="entry name" value="DNA-BINDING PROTEIN SMUBP-2"/>
    <property type="match status" value="1"/>
</dbReference>
<dbReference type="Gene3D" id="3.40.50.300">
    <property type="entry name" value="P-loop containing nucleotide triphosphate hydrolases"/>
    <property type="match status" value="3"/>
</dbReference>